<evidence type="ECO:0000313" key="10">
    <source>
        <dbReference type="Proteomes" id="UP001232992"/>
    </source>
</evidence>
<evidence type="ECO:0000256" key="4">
    <source>
        <dbReference type="ARBA" id="ARBA00022777"/>
    </source>
</evidence>
<dbReference type="Proteomes" id="UP001232992">
    <property type="component" value="Unassembled WGS sequence"/>
</dbReference>
<keyword evidence="6" id="KW-0141">cGMP biosynthesis</keyword>
<dbReference type="SMART" id="SM00387">
    <property type="entry name" value="HATPase_c"/>
    <property type="match status" value="1"/>
</dbReference>
<dbReference type="Pfam" id="PF07701">
    <property type="entry name" value="HNOBA"/>
    <property type="match status" value="1"/>
</dbReference>
<evidence type="ECO:0000256" key="7">
    <source>
        <dbReference type="SAM" id="Coils"/>
    </source>
</evidence>
<dbReference type="PANTHER" id="PTHR43065:SF50">
    <property type="entry name" value="HISTIDINE KINASE"/>
    <property type="match status" value="1"/>
</dbReference>
<dbReference type="InterPro" id="IPR003661">
    <property type="entry name" value="HisK_dim/P_dom"/>
</dbReference>
<keyword evidence="10" id="KW-1185">Reference proteome</keyword>
<keyword evidence="7" id="KW-0175">Coiled coil</keyword>
<dbReference type="InterPro" id="IPR036097">
    <property type="entry name" value="HisK_dim/P_sf"/>
</dbReference>
<dbReference type="GO" id="GO:0005524">
    <property type="term" value="F:ATP binding"/>
    <property type="evidence" value="ECO:0007669"/>
    <property type="project" value="UniProtKB-KW"/>
</dbReference>
<reference evidence="9 10" key="1">
    <citation type="submission" date="2023-01" db="EMBL/GenBank/DDBJ databases">
        <title>Novel diversity within Roseofilum (Cyanobacteria; Desertifilaceae) from marine benthic mats with descriptions of four novel species.</title>
        <authorList>
            <person name="Wang Y."/>
            <person name="Berthold D.E."/>
            <person name="Hu J."/>
            <person name="Lefler F.W."/>
            <person name="Laughinghouse H.D. IV."/>
        </authorList>
    </citation>
    <scope>NUCLEOTIDE SEQUENCE [LARGE SCALE GENOMIC DNA]</scope>
    <source>
        <strain evidence="9 10">BLCC-M143</strain>
    </source>
</reference>
<dbReference type="Gene3D" id="1.10.287.130">
    <property type="match status" value="1"/>
</dbReference>
<keyword evidence="9" id="KW-0067">ATP-binding</keyword>
<evidence type="ECO:0000256" key="1">
    <source>
        <dbReference type="ARBA" id="ARBA00000085"/>
    </source>
</evidence>
<dbReference type="Pfam" id="PF02518">
    <property type="entry name" value="HATPase_c"/>
    <property type="match status" value="1"/>
</dbReference>
<dbReference type="SMART" id="SM00388">
    <property type="entry name" value="HisKA"/>
    <property type="match status" value="1"/>
</dbReference>
<evidence type="ECO:0000256" key="5">
    <source>
        <dbReference type="ARBA" id="ARBA00023012"/>
    </source>
</evidence>
<gene>
    <name evidence="9" type="ORF">PMH09_15450</name>
</gene>
<dbReference type="InterPro" id="IPR004358">
    <property type="entry name" value="Sig_transdc_His_kin-like_C"/>
</dbReference>
<comment type="caution">
    <text evidence="9">The sequence shown here is derived from an EMBL/GenBank/DDBJ whole genome shotgun (WGS) entry which is preliminary data.</text>
</comment>
<dbReference type="InterPro" id="IPR042463">
    <property type="entry name" value="HNOB_dom_associated_sf"/>
</dbReference>
<dbReference type="PROSITE" id="PS50109">
    <property type="entry name" value="HIS_KIN"/>
    <property type="match status" value="1"/>
</dbReference>
<sequence>MRSPKLTLSPELFAGAFPFHFACNAQLVVVQVGDVLQRLIPEFVGSKLSNYIDIERPKVPVEFASLAKRSRSVFVLEVFQSGMRLRGQMVALPEEDTIIFLGSPVITEITQLKDFGLKLKDFAIHDPIADLLFLLQARGRLTEELLEQQEKLEVALQEKAEIADLAEEKARDRAAEAERALAELQQTQTQLIQTEKMSSLGQMVAGIAHEINNPLSFIYGNLTYASEYLYNLLHLVELYQQHSVPEPPEIAQFAQTVDLEFMLNDFPELITSVEMGVKRIQNIVVSLRTFSRLDESDKKAVDLHEGIDSTLYILSHKLKYGIEVVKQYGNLPYICCYPAQLNQVFMNIIANAADALLESDRQNKQIIISTEIDRSRDRVYIRIGDNGNGIPEKVKAQIFDPFFTTKPTGKGTGLGLSICYQVIQKHQGSIEVQSRPGKGTTFAIAIPIN</sequence>
<protein>
    <submittedName>
        <fullName evidence="9">ATP-binding protein</fullName>
    </submittedName>
</protein>
<dbReference type="InterPro" id="IPR005467">
    <property type="entry name" value="His_kinase_dom"/>
</dbReference>
<dbReference type="SUPFAM" id="SSF55874">
    <property type="entry name" value="ATPase domain of HSP90 chaperone/DNA topoisomerase II/histidine kinase"/>
    <property type="match status" value="1"/>
</dbReference>
<dbReference type="InterPro" id="IPR011645">
    <property type="entry name" value="HNOB_dom_associated"/>
</dbReference>
<keyword evidence="2" id="KW-0597">Phosphoprotein</keyword>
<dbReference type="Gene3D" id="3.30.565.10">
    <property type="entry name" value="Histidine kinase-like ATPase, C-terminal domain"/>
    <property type="match status" value="1"/>
</dbReference>
<keyword evidence="4" id="KW-0808">Transferase</keyword>
<evidence type="ECO:0000256" key="2">
    <source>
        <dbReference type="ARBA" id="ARBA00022553"/>
    </source>
</evidence>
<dbReference type="Gene3D" id="3.30.450.260">
    <property type="entry name" value="Haem NO binding associated domain"/>
    <property type="match status" value="1"/>
</dbReference>
<proteinExistence type="predicted"/>
<evidence type="ECO:0000256" key="6">
    <source>
        <dbReference type="ARBA" id="ARBA00023293"/>
    </source>
</evidence>
<name>A0ABT7C0J3_9CYAN</name>
<dbReference type="CDD" id="cd00082">
    <property type="entry name" value="HisKA"/>
    <property type="match status" value="1"/>
</dbReference>
<dbReference type="PRINTS" id="PR00344">
    <property type="entry name" value="BCTRLSENSOR"/>
</dbReference>
<keyword evidence="3" id="KW-0547">Nucleotide-binding</keyword>
<evidence type="ECO:0000259" key="8">
    <source>
        <dbReference type="PROSITE" id="PS50109"/>
    </source>
</evidence>
<dbReference type="RefSeq" id="WP_283759237.1">
    <property type="nucleotide sequence ID" value="NZ_JAQOSQ010000016.1"/>
</dbReference>
<organism evidence="9 10">
    <name type="scientific">Roseofilum casamattae BLCC-M143</name>
    <dbReference type="NCBI Taxonomy" id="3022442"/>
    <lineage>
        <taxon>Bacteria</taxon>
        <taxon>Bacillati</taxon>
        <taxon>Cyanobacteriota</taxon>
        <taxon>Cyanophyceae</taxon>
        <taxon>Desertifilales</taxon>
        <taxon>Desertifilaceae</taxon>
        <taxon>Roseofilum</taxon>
        <taxon>Roseofilum casamattae</taxon>
    </lineage>
</organism>
<evidence type="ECO:0000256" key="3">
    <source>
        <dbReference type="ARBA" id="ARBA00022741"/>
    </source>
</evidence>
<evidence type="ECO:0000313" key="9">
    <source>
        <dbReference type="EMBL" id="MDJ1184582.1"/>
    </source>
</evidence>
<dbReference type="SUPFAM" id="SSF47384">
    <property type="entry name" value="Homodimeric domain of signal transducing histidine kinase"/>
    <property type="match status" value="1"/>
</dbReference>
<feature type="domain" description="Histidine kinase" evidence="8">
    <location>
        <begin position="206"/>
        <end position="449"/>
    </location>
</feature>
<keyword evidence="5" id="KW-0902">Two-component regulatory system</keyword>
<dbReference type="InterPro" id="IPR003594">
    <property type="entry name" value="HATPase_dom"/>
</dbReference>
<dbReference type="EMBL" id="JAQOSQ010000016">
    <property type="protein sequence ID" value="MDJ1184582.1"/>
    <property type="molecule type" value="Genomic_DNA"/>
</dbReference>
<comment type="catalytic activity">
    <reaction evidence="1">
        <text>ATP + protein L-histidine = ADP + protein N-phospho-L-histidine.</text>
        <dbReference type="EC" id="2.7.13.3"/>
    </reaction>
</comment>
<dbReference type="InterPro" id="IPR036890">
    <property type="entry name" value="HATPase_C_sf"/>
</dbReference>
<keyword evidence="4" id="KW-0418">Kinase</keyword>
<dbReference type="PANTHER" id="PTHR43065">
    <property type="entry name" value="SENSOR HISTIDINE KINASE"/>
    <property type="match status" value="1"/>
</dbReference>
<accession>A0ABT7C0J3</accession>
<feature type="coiled-coil region" evidence="7">
    <location>
        <begin position="138"/>
        <end position="197"/>
    </location>
</feature>